<reference evidence="1 2" key="1">
    <citation type="submission" date="2023-12" db="EMBL/GenBank/DDBJ databases">
        <title>Genomic sequences of Capnocytophaga and Parvimonas strains.</title>
        <authorList>
            <person name="Watt R.M."/>
            <person name="Wang M."/>
            <person name="Yang T."/>
            <person name="Tong W.M."/>
        </authorList>
    </citation>
    <scope>NUCLEOTIDE SEQUENCE [LARGE SCALE GENOMIC DNA]</scope>
    <source>
        <strain evidence="1 2">CCUG 13096</strain>
    </source>
</reference>
<evidence type="ECO:0000313" key="1">
    <source>
        <dbReference type="EMBL" id="MEB3076454.1"/>
    </source>
</evidence>
<organism evidence="1 2">
    <name type="scientific">Capnocytophaga gingivalis</name>
    <dbReference type="NCBI Taxonomy" id="1017"/>
    <lineage>
        <taxon>Bacteria</taxon>
        <taxon>Pseudomonadati</taxon>
        <taxon>Bacteroidota</taxon>
        <taxon>Flavobacteriia</taxon>
        <taxon>Flavobacteriales</taxon>
        <taxon>Flavobacteriaceae</taxon>
        <taxon>Capnocytophaga</taxon>
    </lineage>
</organism>
<protein>
    <submittedName>
        <fullName evidence="1">Uncharacterized protein</fullName>
    </submittedName>
</protein>
<name>A0ABU5ZBY5_9FLAO</name>
<dbReference type="EMBL" id="JAYKBW010000029">
    <property type="protein sequence ID" value="MEB3076454.1"/>
    <property type="molecule type" value="Genomic_DNA"/>
</dbReference>
<sequence>SKGSFEFTRNTTPGGTAIVREDVRFEYDLQSAPIGSASFASTGTTITDANIIPKKPSDPAGTIRYRVEGLTEGDYKLIVKKSSNGECGGYDVTNISGNVVRINKNPKIDLDVTTSAPARPTVELVQMSCNTGTPSPIMGLTPATDKAQLKFKIKGGVPPYTAEVLTPAGVLLMKKEIQSSVPAAPYPTPTIHSAEHTFDLPDTGVDYDIILKIKDSKGCELDAGTGNAFQGKVLTFHKIESVTTKRTQRMSCNPTTGQEKVELTINYSNPLGNGDGYNVQVDKLGTGGTYTPVGAYAAGERPIADIPGTGVGDIILPYVTDDVAEYRIILFNKKTKCTYTLPTHYRMVKSVKPRVNLVLVEGGCGDQGITPAPTTIDMTFRVEVEGGDFEANGYDYKIKDVAGTYVYPSHSNAAAETVTIPVPVTAAPANATTPFEVVVKVTDSECEAVGTTQVTRPAQINATSKITHAITYCGGIANNDGVITVTAPATGGWGAPYQYQIVSNGVEGGWTDELTFGNLGEGSHYVQVKDAKGCLRNLDTFTFLQFNAATMGLTVPPATVVEVPSCQGAQDGTLKLAGVTGGNITSGSTPIEGKLSYELFDAESNTSLGRVLPDDNTATRGTVTFRDLGAGSYFIRVYSDMLCADDHKDTPIIKVGDPGSIIARAYLSQYPGCSTNGKITVEIDKRPDMRASRATYDVKL</sequence>
<comment type="caution">
    <text evidence="1">The sequence shown here is derived from an EMBL/GenBank/DDBJ whole genome shotgun (WGS) entry which is preliminary data.</text>
</comment>
<feature type="non-terminal residue" evidence="1">
    <location>
        <position position="1"/>
    </location>
</feature>
<dbReference type="Proteomes" id="UP001311730">
    <property type="component" value="Unassembled WGS sequence"/>
</dbReference>
<feature type="non-terminal residue" evidence="1">
    <location>
        <position position="700"/>
    </location>
</feature>
<keyword evidence="2" id="KW-1185">Reference proteome</keyword>
<evidence type="ECO:0000313" key="2">
    <source>
        <dbReference type="Proteomes" id="UP001311730"/>
    </source>
</evidence>
<gene>
    <name evidence="1" type="ORF">VJJ08_14320</name>
</gene>
<accession>A0ABU5ZBY5</accession>
<proteinExistence type="predicted"/>
<dbReference type="RefSeq" id="WP_323984422.1">
    <property type="nucleotide sequence ID" value="NZ_JAYKBW010000029.1"/>
</dbReference>